<sequence length="665" mass="77327">MEEITKHINDTNASYRHVGAGDAKNTDLFLDNEHYELFRDRGEQITVRFDKTNLTQAILFIASILPRKFDQSANHYIVKYSNEFVFDQLAILDALFKEEGVPVNTITQTWNARKDVVKKNGDIDNRFYFNNLLKDVEFRDHNGDIQTTKFTLRNYLAGGFSNLNIKKTPDGIFDIKIDNVTEPYDDGKEIDLEEIVTPSIRLNDISSRQLICYGAPGTGKSHCIKEETDEWEKKGRVVRTTFHPDSDYSTFVGAYKPTTERVQRYDIYNKPITKDGQPVMEQIITYEFVEQAFLQAYIDAWRNRDEYEFLIIEEINRGNCAQIFGDLFQLLDRGNDGYSEYSIRADKDLQKHLSKVFEDIEIEDYPNIKNGKELLLPSNLYIRATMNTSDQSLFPIDSAFKRRWDWRYMPIAKGNDNGVELNWQIDIDGKRYDWWTFVKTINKHVFDTTNSEDKQLGFFFCKAKGNIIDAETFVGKVVFYLWNDVFKDFGFDAPIFADKEDETNPKLSFDKFYMANGEVNKDKIKIFLANIGMIPTEETVEDDEDESADSSSVKIPKYSINGSSEQFTTPQAVRRIIEDYAKRNESISVNEMIELWNGISERNNLLVDSWQPSPNDNQPFANKRRTKIEWKNGVVWVTNGWTEALFKKFMDNVKQRLGINILKVN</sequence>
<dbReference type="AlphaFoldDB" id="A0A5B3GBD9"/>
<dbReference type="PANTHER" id="PTHR37291:SF1">
    <property type="entry name" value="TYPE IV METHYL-DIRECTED RESTRICTION ENZYME ECOKMCRB SUBUNIT"/>
    <property type="match status" value="1"/>
</dbReference>
<dbReference type="Pfam" id="PF07728">
    <property type="entry name" value="AAA_5"/>
    <property type="match status" value="1"/>
</dbReference>
<protein>
    <submittedName>
        <fullName evidence="2">AAA domain-containing protein</fullName>
    </submittedName>
</protein>
<dbReference type="GO" id="GO:0005524">
    <property type="term" value="F:ATP binding"/>
    <property type="evidence" value="ECO:0007669"/>
    <property type="project" value="InterPro"/>
</dbReference>
<dbReference type="InterPro" id="IPR027417">
    <property type="entry name" value="P-loop_NTPase"/>
</dbReference>
<feature type="domain" description="ATPase dynein-related AAA" evidence="1">
    <location>
        <begin position="210"/>
        <end position="403"/>
    </location>
</feature>
<dbReference type="Gene3D" id="3.40.50.300">
    <property type="entry name" value="P-loop containing nucleotide triphosphate hydrolases"/>
    <property type="match status" value="1"/>
</dbReference>
<reference evidence="2 3" key="1">
    <citation type="journal article" date="2019" name="Nat. Med.">
        <title>A library of human gut bacterial isolates paired with longitudinal multiomics data enables mechanistic microbiome research.</title>
        <authorList>
            <person name="Poyet M."/>
            <person name="Groussin M."/>
            <person name="Gibbons S.M."/>
            <person name="Avila-Pacheco J."/>
            <person name="Jiang X."/>
            <person name="Kearney S.M."/>
            <person name="Perrotta A.R."/>
            <person name="Berdy B."/>
            <person name="Zhao S."/>
            <person name="Lieberman T.D."/>
            <person name="Swanson P.K."/>
            <person name="Smith M."/>
            <person name="Roesemann S."/>
            <person name="Alexander J.E."/>
            <person name="Rich S.A."/>
            <person name="Livny J."/>
            <person name="Vlamakis H."/>
            <person name="Clish C."/>
            <person name="Bullock K."/>
            <person name="Deik A."/>
            <person name="Scott J."/>
            <person name="Pierce K.A."/>
            <person name="Xavier R.J."/>
            <person name="Alm E.J."/>
        </authorList>
    </citation>
    <scope>NUCLEOTIDE SEQUENCE [LARGE SCALE GENOMIC DNA]</scope>
    <source>
        <strain evidence="2 3">BIOML-A2</strain>
    </source>
</reference>
<gene>
    <name evidence="2" type="ORF">F2Y13_05180</name>
</gene>
<name>A0A5B3GBD9_9BACT</name>
<dbReference type="PANTHER" id="PTHR37291">
    <property type="entry name" value="5-METHYLCYTOSINE-SPECIFIC RESTRICTION ENZYME B"/>
    <property type="match status" value="1"/>
</dbReference>
<dbReference type="Proteomes" id="UP000323567">
    <property type="component" value="Unassembled WGS sequence"/>
</dbReference>
<proteinExistence type="predicted"/>
<comment type="caution">
    <text evidence="2">The sequence shown here is derived from an EMBL/GenBank/DDBJ whole genome shotgun (WGS) entry which is preliminary data.</text>
</comment>
<dbReference type="EMBL" id="VVXK01000005">
    <property type="protein sequence ID" value="KAA2370945.1"/>
    <property type="molecule type" value="Genomic_DNA"/>
</dbReference>
<dbReference type="SUPFAM" id="SSF52540">
    <property type="entry name" value="P-loop containing nucleoside triphosphate hydrolases"/>
    <property type="match status" value="1"/>
</dbReference>
<organism evidence="2 3">
    <name type="scientific">Alistipes shahii</name>
    <dbReference type="NCBI Taxonomy" id="328814"/>
    <lineage>
        <taxon>Bacteria</taxon>
        <taxon>Pseudomonadati</taxon>
        <taxon>Bacteroidota</taxon>
        <taxon>Bacteroidia</taxon>
        <taxon>Bacteroidales</taxon>
        <taxon>Rikenellaceae</taxon>
        <taxon>Alistipes</taxon>
    </lineage>
</organism>
<evidence type="ECO:0000313" key="2">
    <source>
        <dbReference type="EMBL" id="KAA2370945.1"/>
    </source>
</evidence>
<accession>A0A5B3GBD9</accession>
<dbReference type="RefSeq" id="WP_149887132.1">
    <property type="nucleotide sequence ID" value="NZ_VVXK01000005.1"/>
</dbReference>
<dbReference type="InterPro" id="IPR052934">
    <property type="entry name" value="Methyl-DNA_Rec/Restrict_Enz"/>
</dbReference>
<dbReference type="GO" id="GO:0016887">
    <property type="term" value="F:ATP hydrolysis activity"/>
    <property type="evidence" value="ECO:0007669"/>
    <property type="project" value="InterPro"/>
</dbReference>
<evidence type="ECO:0000313" key="3">
    <source>
        <dbReference type="Proteomes" id="UP000323567"/>
    </source>
</evidence>
<evidence type="ECO:0000259" key="1">
    <source>
        <dbReference type="Pfam" id="PF07728"/>
    </source>
</evidence>
<dbReference type="InterPro" id="IPR011704">
    <property type="entry name" value="ATPase_dyneun-rel_AAA"/>
</dbReference>